<feature type="region of interest" description="Disordered" evidence="1">
    <location>
        <begin position="1"/>
        <end position="29"/>
    </location>
</feature>
<gene>
    <name evidence="2" type="ORF">SAMN04489867_3149</name>
</gene>
<organism evidence="2 3">
    <name type="scientific">Pedococcus dokdonensis</name>
    <dbReference type="NCBI Taxonomy" id="443156"/>
    <lineage>
        <taxon>Bacteria</taxon>
        <taxon>Bacillati</taxon>
        <taxon>Actinomycetota</taxon>
        <taxon>Actinomycetes</taxon>
        <taxon>Micrococcales</taxon>
        <taxon>Intrasporangiaceae</taxon>
        <taxon>Pedococcus</taxon>
    </lineage>
</organism>
<evidence type="ECO:0000313" key="3">
    <source>
        <dbReference type="Proteomes" id="UP000199077"/>
    </source>
</evidence>
<dbReference type="Proteomes" id="UP000199077">
    <property type="component" value="Chromosome I"/>
</dbReference>
<keyword evidence="3" id="KW-1185">Reference proteome</keyword>
<feature type="compositionally biased region" description="Low complexity" evidence="1">
    <location>
        <begin position="8"/>
        <end position="18"/>
    </location>
</feature>
<name>A0A1H0U5J1_9MICO</name>
<accession>A0A1H0U5J1</accession>
<sequence>MNARDHVNLNGVNLSSLLRPGATEPSKMN</sequence>
<evidence type="ECO:0000313" key="2">
    <source>
        <dbReference type="EMBL" id="SDP61547.1"/>
    </source>
</evidence>
<protein>
    <submittedName>
        <fullName evidence="2">Uncharacterized protein</fullName>
    </submittedName>
</protein>
<dbReference type="STRING" id="443156.SAMN04489867_3149"/>
<proteinExistence type="predicted"/>
<dbReference type="AlphaFoldDB" id="A0A1H0U5J1"/>
<dbReference type="EMBL" id="LT629711">
    <property type="protein sequence ID" value="SDP61547.1"/>
    <property type="molecule type" value="Genomic_DNA"/>
</dbReference>
<reference evidence="3" key="1">
    <citation type="submission" date="2016-10" db="EMBL/GenBank/DDBJ databases">
        <authorList>
            <person name="Varghese N."/>
            <person name="Submissions S."/>
        </authorList>
    </citation>
    <scope>NUCLEOTIDE SEQUENCE [LARGE SCALE GENOMIC DNA]</scope>
    <source>
        <strain evidence="3">DSM 22329</strain>
    </source>
</reference>
<evidence type="ECO:0000256" key="1">
    <source>
        <dbReference type="SAM" id="MobiDB-lite"/>
    </source>
</evidence>